<evidence type="ECO:0000313" key="3">
    <source>
        <dbReference type="EMBL" id="HGY38723.1"/>
    </source>
</evidence>
<feature type="signal peptide" evidence="2">
    <location>
        <begin position="1"/>
        <end position="21"/>
    </location>
</feature>
<feature type="chain" id="PRO_5030617864" evidence="2">
    <location>
        <begin position="22"/>
        <end position="338"/>
    </location>
</feature>
<reference evidence="3" key="1">
    <citation type="journal article" date="2020" name="mSystems">
        <title>Genome- and Community-Level Interaction Insights into Carbon Utilization and Element Cycling Functions of Hydrothermarchaeota in Hydrothermal Sediment.</title>
        <authorList>
            <person name="Zhou Z."/>
            <person name="Liu Y."/>
            <person name="Xu W."/>
            <person name="Pan J."/>
            <person name="Luo Z.H."/>
            <person name="Li M."/>
        </authorList>
    </citation>
    <scope>NUCLEOTIDE SEQUENCE [LARGE SCALE GENOMIC DNA]</scope>
    <source>
        <strain evidence="3">SpSt-82</strain>
    </source>
</reference>
<protein>
    <submittedName>
        <fullName evidence="3">Tripartite tricarboxylate transporter substrate binding protein</fullName>
    </submittedName>
</protein>
<dbReference type="PANTHER" id="PTHR42928:SF5">
    <property type="entry name" value="BLR1237 PROTEIN"/>
    <property type="match status" value="1"/>
</dbReference>
<dbReference type="Pfam" id="PF03401">
    <property type="entry name" value="TctC"/>
    <property type="match status" value="1"/>
</dbReference>
<name>A0A7V4TWQ8_9BACT</name>
<comment type="caution">
    <text evidence="3">The sequence shown here is derived from an EMBL/GenBank/DDBJ whole genome shotgun (WGS) entry which is preliminary data.</text>
</comment>
<comment type="similarity">
    <text evidence="1">Belongs to the UPF0065 (bug) family.</text>
</comment>
<dbReference type="CDD" id="cd07012">
    <property type="entry name" value="PBP2_Bug_TTT"/>
    <property type="match status" value="1"/>
</dbReference>
<sequence length="338" mass="36391">MRRIFVLFVVGCFLVSATAFAAERYPNRIITNVVVWAAGGGTDVCNRVVMAEMEKYLGVKINVVNMTGGVGGSIGMNHVYSQPHDGYTLCGLSESCVTAGVQGGFDKGMKVWDFFIIGGSPDVVSVPAGSPYKSLEELIEAAKKNPGAIKAGASAAGSIHHLNLLALEKGTGADFNFIPYPGSAPAQNAALTGEVEVVVTSVAEQSQLIRAGQFRPLAVLVPDAFTIDSITIPSAFDFYPQLKEYLPISQAIGFAVPADVPEERKAVLREAFKKAIESEAIQKWAKENFYVLSGKTGEEAKKEFLWLESLFSWALWELGAAEINPETLGIPRPEELQR</sequence>
<gene>
    <name evidence="3" type="ORF">ENW11_02780</name>
</gene>
<dbReference type="Gene3D" id="3.40.190.150">
    <property type="entry name" value="Bordetella uptake gene, domain 1"/>
    <property type="match status" value="1"/>
</dbReference>
<keyword evidence="2" id="KW-0732">Signal</keyword>
<evidence type="ECO:0000256" key="2">
    <source>
        <dbReference type="SAM" id="SignalP"/>
    </source>
</evidence>
<dbReference type="SUPFAM" id="SSF53850">
    <property type="entry name" value="Periplasmic binding protein-like II"/>
    <property type="match status" value="1"/>
</dbReference>
<dbReference type="InterPro" id="IPR042100">
    <property type="entry name" value="Bug_dom1"/>
</dbReference>
<accession>A0A7V4TWQ8</accession>
<dbReference type="EMBL" id="DTIY01000019">
    <property type="protein sequence ID" value="HGY38723.1"/>
    <property type="molecule type" value="Genomic_DNA"/>
</dbReference>
<dbReference type="Gene3D" id="3.40.190.10">
    <property type="entry name" value="Periplasmic binding protein-like II"/>
    <property type="match status" value="1"/>
</dbReference>
<dbReference type="PANTHER" id="PTHR42928">
    <property type="entry name" value="TRICARBOXYLATE-BINDING PROTEIN"/>
    <property type="match status" value="1"/>
</dbReference>
<organism evidence="3">
    <name type="scientific">Candidatus Caldatribacterium saccharofermentans</name>
    <dbReference type="NCBI Taxonomy" id="1454753"/>
    <lineage>
        <taxon>Bacteria</taxon>
        <taxon>Pseudomonadati</taxon>
        <taxon>Atribacterota</taxon>
        <taxon>Atribacteria</taxon>
        <taxon>Atribacterales</taxon>
        <taxon>Candidatus Caldatribacteriaceae</taxon>
        <taxon>Candidatus Caldatribacterium</taxon>
    </lineage>
</organism>
<dbReference type="InterPro" id="IPR005064">
    <property type="entry name" value="BUG"/>
</dbReference>
<dbReference type="PIRSF" id="PIRSF017082">
    <property type="entry name" value="YflP"/>
    <property type="match status" value="1"/>
</dbReference>
<evidence type="ECO:0000256" key="1">
    <source>
        <dbReference type="ARBA" id="ARBA00006987"/>
    </source>
</evidence>
<proteinExistence type="inferred from homology"/>
<dbReference type="AlphaFoldDB" id="A0A7V4TWQ8"/>